<evidence type="ECO:0000256" key="13">
    <source>
        <dbReference type="SAM" id="SignalP"/>
    </source>
</evidence>
<evidence type="ECO:0000256" key="10">
    <source>
        <dbReference type="ARBA" id="ARBA00023180"/>
    </source>
</evidence>
<reference evidence="16" key="1">
    <citation type="submission" date="2025-08" db="UniProtKB">
        <authorList>
            <consortium name="RefSeq"/>
        </authorList>
    </citation>
    <scope>IDENTIFICATION</scope>
</reference>
<dbReference type="PANTHER" id="PTHR24028">
    <property type="entry name" value="CADHERIN-87A"/>
    <property type="match status" value="1"/>
</dbReference>
<keyword evidence="7" id="KW-0130">Cell adhesion</keyword>
<keyword evidence="10" id="KW-0325">Glycoprotein</keyword>
<dbReference type="SUPFAM" id="SSF49313">
    <property type="entry name" value="Cadherin-like"/>
    <property type="match status" value="5"/>
</dbReference>
<dbReference type="PROSITE" id="PS00232">
    <property type="entry name" value="CADHERIN_1"/>
    <property type="match status" value="2"/>
</dbReference>
<dbReference type="InterPro" id="IPR020894">
    <property type="entry name" value="Cadherin_CS"/>
</dbReference>
<accession>A0A6P7T1E3</accession>
<dbReference type="PRINTS" id="PR00205">
    <property type="entry name" value="CADHERIN"/>
</dbReference>
<evidence type="ECO:0000256" key="5">
    <source>
        <dbReference type="ARBA" id="ARBA00022737"/>
    </source>
</evidence>
<keyword evidence="5" id="KW-0677">Repeat</keyword>
<dbReference type="GO" id="GO:0005886">
    <property type="term" value="C:plasma membrane"/>
    <property type="evidence" value="ECO:0007669"/>
    <property type="project" value="UniProtKB-SubCell"/>
</dbReference>
<dbReference type="GO" id="GO:0005509">
    <property type="term" value="F:calcium ion binding"/>
    <property type="evidence" value="ECO:0007669"/>
    <property type="project" value="UniProtKB-UniRule"/>
</dbReference>
<feature type="domain" description="Cadherin" evidence="14">
    <location>
        <begin position="594"/>
        <end position="680"/>
    </location>
</feature>
<evidence type="ECO:0000259" key="14">
    <source>
        <dbReference type="PROSITE" id="PS50268"/>
    </source>
</evidence>
<keyword evidence="15" id="KW-1185">Reference proteome</keyword>
<keyword evidence="8 12" id="KW-1133">Transmembrane helix</keyword>
<dbReference type="GO" id="GO:0007156">
    <property type="term" value="P:homophilic cell adhesion via plasma membrane adhesion molecules"/>
    <property type="evidence" value="ECO:0007669"/>
    <property type="project" value="InterPro"/>
</dbReference>
<feature type="chain" id="PRO_5027679143" evidence="13">
    <location>
        <begin position="25"/>
        <end position="948"/>
    </location>
</feature>
<dbReference type="FunFam" id="2.60.40.60:FF:000092">
    <property type="entry name" value="Protocadherin 8"/>
    <property type="match status" value="1"/>
</dbReference>
<dbReference type="FunFam" id="2.60.40.60:FF:000015">
    <property type="entry name" value="FAT atypical cadherin 1"/>
    <property type="match status" value="1"/>
</dbReference>
<feature type="domain" description="Cadherin" evidence="14">
    <location>
        <begin position="31"/>
        <end position="138"/>
    </location>
</feature>
<evidence type="ECO:0000256" key="3">
    <source>
        <dbReference type="ARBA" id="ARBA00022692"/>
    </source>
</evidence>
<evidence type="ECO:0000313" key="16">
    <source>
        <dbReference type="RefSeq" id="XP_029644494.1"/>
    </source>
</evidence>
<feature type="domain" description="Cadherin" evidence="14">
    <location>
        <begin position="364"/>
        <end position="467"/>
    </location>
</feature>
<proteinExistence type="predicted"/>
<dbReference type="AlphaFoldDB" id="A0A6P7T1E3"/>
<evidence type="ECO:0000256" key="11">
    <source>
        <dbReference type="PROSITE-ProRule" id="PRU00043"/>
    </source>
</evidence>
<dbReference type="PROSITE" id="PS50268">
    <property type="entry name" value="CADHERIN_2"/>
    <property type="match status" value="6"/>
</dbReference>
<keyword evidence="4 13" id="KW-0732">Signal</keyword>
<evidence type="ECO:0000256" key="7">
    <source>
        <dbReference type="ARBA" id="ARBA00022889"/>
    </source>
</evidence>
<feature type="domain" description="Cadherin" evidence="14">
    <location>
        <begin position="139"/>
        <end position="250"/>
    </location>
</feature>
<evidence type="ECO:0000256" key="1">
    <source>
        <dbReference type="ARBA" id="ARBA00004251"/>
    </source>
</evidence>
<evidence type="ECO:0000256" key="4">
    <source>
        <dbReference type="ARBA" id="ARBA00022729"/>
    </source>
</evidence>
<evidence type="ECO:0000256" key="6">
    <source>
        <dbReference type="ARBA" id="ARBA00022837"/>
    </source>
</evidence>
<dbReference type="InterPro" id="IPR015919">
    <property type="entry name" value="Cadherin-like_sf"/>
</dbReference>
<evidence type="ECO:0000256" key="12">
    <source>
        <dbReference type="SAM" id="Phobius"/>
    </source>
</evidence>
<organism evidence="15 16">
    <name type="scientific">Octopus sinensis</name>
    <name type="common">East Asian common octopus</name>
    <dbReference type="NCBI Taxonomy" id="2607531"/>
    <lineage>
        <taxon>Eukaryota</taxon>
        <taxon>Metazoa</taxon>
        <taxon>Spiralia</taxon>
        <taxon>Lophotrochozoa</taxon>
        <taxon>Mollusca</taxon>
        <taxon>Cephalopoda</taxon>
        <taxon>Coleoidea</taxon>
        <taxon>Octopodiformes</taxon>
        <taxon>Octopoda</taxon>
        <taxon>Incirrata</taxon>
        <taxon>Octopodidae</taxon>
        <taxon>Octopus</taxon>
    </lineage>
</organism>
<dbReference type="InterPro" id="IPR050174">
    <property type="entry name" value="Protocadherin/Cadherin-CA"/>
</dbReference>
<dbReference type="FunFam" id="2.60.40.60:FF:000007">
    <property type="entry name" value="Protocadherin alpha 2"/>
    <property type="match status" value="1"/>
</dbReference>
<dbReference type="PANTHER" id="PTHR24028:SF146">
    <property type="entry name" value="CADHERIN 96CB, ISOFORM D-RELATED"/>
    <property type="match status" value="1"/>
</dbReference>
<feature type="domain" description="Cadherin" evidence="14">
    <location>
        <begin position="468"/>
        <end position="572"/>
    </location>
</feature>
<feature type="domain" description="Cadherin" evidence="14">
    <location>
        <begin position="251"/>
        <end position="358"/>
    </location>
</feature>
<dbReference type="Pfam" id="PF00028">
    <property type="entry name" value="Cadherin"/>
    <property type="match status" value="5"/>
</dbReference>
<dbReference type="RefSeq" id="XP_029644494.1">
    <property type="nucleotide sequence ID" value="XM_029788634.2"/>
</dbReference>
<feature type="signal peptide" evidence="13">
    <location>
        <begin position="1"/>
        <end position="24"/>
    </location>
</feature>
<keyword evidence="3 12" id="KW-0812">Transmembrane</keyword>
<evidence type="ECO:0000313" key="15">
    <source>
        <dbReference type="Proteomes" id="UP000515154"/>
    </source>
</evidence>
<keyword evidence="2" id="KW-1003">Cell membrane</keyword>
<keyword evidence="9 12" id="KW-0472">Membrane</keyword>
<evidence type="ECO:0000256" key="8">
    <source>
        <dbReference type="ARBA" id="ARBA00022989"/>
    </source>
</evidence>
<sequence>MMTLFGIMLIQVFALLHVLHMAECVDFIYYLKESKSPGTYIGDIGVDTNLMDSISLIDRNLIRFSQLEKDISNNSQLFNVSKRGKLYTAQTLDAESLCKYNTECFKMVDIAVRKKKSFIKILEIKVVVEDINDHQPEFFSNQVNLQFSEGDKKGTTRSIPNAIDKDIGLKNSKITYFLSKNKDNLFSLALSKRLDNSYSLGITLEKELDREMKDSFMLQVIARDEGSPTKEGILNVNISVSDVNDNSPVFTQNVYNVSVNNQHQIEKPVITVHAVDSDTGKNSKILYHFSSKTSDLVKNHFELDKTTGDIFIKKKMTSRKKLTYKLFIEAQDGGSPPLSSIAMALVNVINQQNNAPTIDVNFSESTGNTATISEDIEVGSFIAYVKVTDNDIGQNGEVTCDLFHEKFQLQNLGKKKYKLTVKNPVDREKKNHIDFTITCKDNGLPSQRTERKFSIQVMDVNDVQPHFTKDTFKFLTYENEKSNFPVGFINASDPDLGLGGQLTFTLLSSDKHVLPFKISNFGFISTTLSLDHEQQKIYKFKVLVKDNGTPSLNNTATVIVEVMDENDNPPYFIFPSVNPSNLDVHYHPKSKNDITVLRASDRDSHVNAFLRFEILGGNEKQLFTVNPHSGILSFSRPVYQNDAGSYELKLVVKDSGTPVLSTTTTLFLTLTVSNTTSKMFTAVDQQSDDMIHINLFIIIVIAAVTVSLVLVVSITVCIVQRHNQRNIRCSSGVDHSSKFVDQSRQTQYFCEQMSSDYDVPVASLARLQNEKTSTLGPREELHSRQDLTHKRTNLAIGVPCQATTEGMHQATKIPGHKKLDEAAVHIPYRYSETSTLSGIDSGSGWGDDGSGRKEELPGLKTCRPGMNQSLDRRTLPQIFSGKKNLSISSQHANKLDTDTHCNDIINLKSAQALCRNSELAAQSRSLPVKNSFTTYSKPLPAIPKLPYS</sequence>
<evidence type="ECO:0000256" key="9">
    <source>
        <dbReference type="ARBA" id="ARBA00023136"/>
    </source>
</evidence>
<gene>
    <name evidence="16" type="primary">LOC115218737</name>
</gene>
<dbReference type="KEGG" id="osn:115218737"/>
<protein>
    <submittedName>
        <fullName evidence="16">Protocadherin beta-18 isoform X1</fullName>
    </submittedName>
</protein>
<feature type="transmembrane region" description="Helical" evidence="12">
    <location>
        <begin position="695"/>
        <end position="719"/>
    </location>
</feature>
<comment type="subcellular location">
    <subcellularLocation>
        <location evidence="1">Cell membrane</location>
        <topology evidence="1">Single-pass type I membrane protein</topology>
    </subcellularLocation>
</comment>
<dbReference type="CDD" id="cd11304">
    <property type="entry name" value="Cadherin_repeat"/>
    <property type="match status" value="6"/>
</dbReference>
<keyword evidence="6 11" id="KW-0106">Calcium</keyword>
<evidence type="ECO:0000256" key="2">
    <source>
        <dbReference type="ARBA" id="ARBA00022475"/>
    </source>
</evidence>
<name>A0A6P7T1E3_9MOLL</name>
<dbReference type="SMART" id="SM00112">
    <property type="entry name" value="CA"/>
    <property type="match status" value="5"/>
</dbReference>
<dbReference type="Proteomes" id="UP000515154">
    <property type="component" value="Linkage group LG14"/>
</dbReference>
<dbReference type="Gene3D" id="2.60.40.60">
    <property type="entry name" value="Cadherins"/>
    <property type="match status" value="6"/>
</dbReference>
<dbReference type="FunFam" id="2.60.40.60:FF:000002">
    <property type="entry name" value="Protocadherin alpha 2"/>
    <property type="match status" value="1"/>
</dbReference>
<dbReference type="InterPro" id="IPR002126">
    <property type="entry name" value="Cadherin-like_dom"/>
</dbReference>